<evidence type="ECO:0000313" key="1">
    <source>
        <dbReference type="EMBL" id="URI07940.1"/>
    </source>
</evidence>
<dbReference type="InterPro" id="IPR054213">
    <property type="entry name" value="DUF6920"/>
</dbReference>
<gene>
    <name evidence="1" type="ORF">MW290_04975</name>
</gene>
<accession>A0ABY4S9K0</accession>
<sequence>MVWIKWLVMVLAVLIVALGAFGASRWAANTRELTERLEASRAPIGPARYDAARELEGLPAPVQRFFLAVLKDGQHMVSAVTIEHCGTFNLAAEGPDQWEPFTSWQRSTMRRPGFVWDGRASMLPGVAVHVHDAYVAGEGILHPAVMGLVSLTELRGTSPEPDGVAVGEFMRWFAEGAWYPTALLPSQGVHWSEVDQHSALATASDGAVSVTLLFRFDPPSGVIASVRAEARGRTVGPTVVMTPWEGRWSNYAEVDGLRVPMKGEVAWITPQGLRAYWRGSTVDIRYEPAN</sequence>
<keyword evidence="2" id="KW-1185">Reference proteome</keyword>
<name>A0ABY4S9K0_AQUTE</name>
<dbReference type="Pfam" id="PF21900">
    <property type="entry name" value="DUF6920"/>
    <property type="match status" value="1"/>
</dbReference>
<evidence type="ECO:0000313" key="2">
    <source>
        <dbReference type="Proteomes" id="UP001056201"/>
    </source>
</evidence>
<protein>
    <submittedName>
        <fullName evidence="1">Uncharacterized protein</fullName>
    </submittedName>
</protein>
<reference evidence="1" key="1">
    <citation type="submission" date="2022-05" db="EMBL/GenBank/DDBJ databases">
        <title>An RpoN-dependent PEP-CTERM gene is involved in floc formation of an Aquincola tertiaricarbonis strain.</title>
        <authorList>
            <person name="Qiu D."/>
            <person name="Xia M."/>
        </authorList>
    </citation>
    <scope>NUCLEOTIDE SEQUENCE</scope>
    <source>
        <strain evidence="1">RN12</strain>
    </source>
</reference>
<dbReference type="RefSeq" id="WP_250196161.1">
    <property type="nucleotide sequence ID" value="NZ_CP097635.1"/>
</dbReference>
<dbReference type="EMBL" id="CP097635">
    <property type="protein sequence ID" value="URI07940.1"/>
    <property type="molecule type" value="Genomic_DNA"/>
</dbReference>
<proteinExistence type="predicted"/>
<dbReference type="Proteomes" id="UP001056201">
    <property type="component" value="Chromosome 1"/>
</dbReference>
<organism evidence="1 2">
    <name type="scientific">Aquincola tertiaricarbonis</name>
    <dbReference type="NCBI Taxonomy" id="391953"/>
    <lineage>
        <taxon>Bacteria</taxon>
        <taxon>Pseudomonadati</taxon>
        <taxon>Pseudomonadota</taxon>
        <taxon>Betaproteobacteria</taxon>
        <taxon>Burkholderiales</taxon>
        <taxon>Sphaerotilaceae</taxon>
        <taxon>Aquincola</taxon>
    </lineage>
</organism>